<evidence type="ECO:0000256" key="9">
    <source>
        <dbReference type="PROSITE-ProRule" id="PRU00775"/>
    </source>
</evidence>
<gene>
    <name evidence="12" type="ORF">TOLI1172_LOCUS5606</name>
</gene>
<keyword evidence="5" id="KW-0934">Plastid</keyword>
<keyword evidence="10" id="KW-0175">Coiled coil</keyword>
<evidence type="ECO:0000256" key="5">
    <source>
        <dbReference type="ARBA" id="ARBA00022640"/>
    </source>
</evidence>
<keyword evidence="2" id="KW-0150">Chloroplast</keyword>
<dbReference type="InterPro" id="IPR001297">
    <property type="entry name" value="PBS_linker_dom"/>
</dbReference>
<dbReference type="PANTHER" id="PTHR34011">
    <property type="entry name" value="PHYCOBILISOME 32.1 KDA LINKER POLYPEPTIDE, PHYCOCYANIN-ASSOCIATED, ROD 2-RELATED"/>
    <property type="match status" value="1"/>
</dbReference>
<dbReference type="GO" id="GO:0015979">
    <property type="term" value="P:photosynthesis"/>
    <property type="evidence" value="ECO:0007669"/>
    <property type="project" value="UniProtKB-KW"/>
</dbReference>
<name>A0A7S0ZGR9_9RHOD</name>
<dbReference type="AlphaFoldDB" id="A0A7S0ZGR9"/>
<protein>
    <recommendedName>
        <fullName evidence="11">PBS-linker domain-containing protein</fullName>
    </recommendedName>
</protein>
<evidence type="ECO:0000256" key="2">
    <source>
        <dbReference type="ARBA" id="ARBA00022528"/>
    </source>
</evidence>
<keyword evidence="3" id="KW-0602">Photosynthesis</keyword>
<feature type="coiled-coil region" evidence="10">
    <location>
        <begin position="380"/>
        <end position="407"/>
    </location>
</feature>
<evidence type="ECO:0000313" key="12">
    <source>
        <dbReference type="EMBL" id="CAD8821211.1"/>
    </source>
</evidence>
<evidence type="ECO:0000256" key="7">
    <source>
        <dbReference type="ARBA" id="ARBA00023078"/>
    </source>
</evidence>
<dbReference type="Pfam" id="PF00427">
    <property type="entry name" value="PBS_linker_poly"/>
    <property type="match status" value="1"/>
</dbReference>
<dbReference type="PANTHER" id="PTHR34011:SF6">
    <property type="entry name" value="PHYCOBILIPROTEIN APCE"/>
    <property type="match status" value="1"/>
</dbReference>
<evidence type="ECO:0000256" key="1">
    <source>
        <dbReference type="ARBA" id="ARBA00004185"/>
    </source>
</evidence>
<accession>A0A7S0ZGR9</accession>
<comment type="similarity">
    <text evidence="9">Belongs to the phycobilisome linker protein family.</text>
</comment>
<evidence type="ECO:0000256" key="4">
    <source>
        <dbReference type="ARBA" id="ARBA00022549"/>
    </source>
</evidence>
<dbReference type="InterPro" id="IPR038255">
    <property type="entry name" value="PBS_linker_sf"/>
</dbReference>
<keyword evidence="6 9" id="KW-0605">Phycobilisome</keyword>
<sequence length="490" mass="53140">MSAFVSGVGGSAVGHGGFVGASVCGLSTPTRSSVAVVRMGVIDRLDSAPADKFEQTKQVYTFSRYILGPHTAIIAKDGMSADDKEVLIRQAIRQVFGNAYLMEEEREELQIAESQFKNGAIPMKDFIRALAKSSAYQTRFLEGAVQYRFIELNFKHLLGRAPDNHEEIAKHMRTYQQFGFEADIDSYLDDGEYDNVFGYDTIPFMRFRGVYTPCDSFNRQCALQGGWANSDKAMGGAALSGYNGADGRQMSTLISTYAAGKPVDYSLVAANTPLKTTAPNWYALPNPALPPMPSFVSPSDVNALKVRLNQLQAAYAKATERSQISKDTLEMWRSAAKEMQGMRGYAPTGESFFGGISQSVDNTPLASKGQKSSDYKRFSYNLYSDEVSRLETEIEETKSTLRVLEAALSKSTAMTPVSKFPGLKAQALAVGVVTASAARPRITGVKPKPIAPVAAAPKKLGGLRLPSLPKLPSVSLPSLPKLPSLPFGKK</sequence>
<keyword evidence="7" id="KW-0793">Thylakoid</keyword>
<evidence type="ECO:0000256" key="8">
    <source>
        <dbReference type="ARBA" id="ARBA00023136"/>
    </source>
</evidence>
<keyword evidence="4" id="KW-0042">Antenna complex</keyword>
<dbReference type="PROSITE" id="PS51445">
    <property type="entry name" value="PBS_LINKER"/>
    <property type="match status" value="1"/>
</dbReference>
<evidence type="ECO:0000259" key="11">
    <source>
        <dbReference type="PROSITE" id="PS51445"/>
    </source>
</evidence>
<dbReference type="GO" id="GO:0009535">
    <property type="term" value="C:chloroplast thylakoid membrane"/>
    <property type="evidence" value="ECO:0007669"/>
    <property type="project" value="UniProtKB-SubCell"/>
</dbReference>
<dbReference type="Gene3D" id="1.10.3130.20">
    <property type="entry name" value="Phycobilisome linker domain"/>
    <property type="match status" value="1"/>
</dbReference>
<proteinExistence type="inferred from homology"/>
<keyword evidence="8" id="KW-0472">Membrane</keyword>
<reference evidence="12" key="1">
    <citation type="submission" date="2021-01" db="EMBL/GenBank/DDBJ databases">
        <authorList>
            <person name="Corre E."/>
            <person name="Pelletier E."/>
            <person name="Niang G."/>
            <person name="Scheremetjew M."/>
            <person name="Finn R."/>
            <person name="Kale V."/>
            <person name="Holt S."/>
            <person name="Cochrane G."/>
            <person name="Meng A."/>
            <person name="Brown T."/>
            <person name="Cohen L."/>
        </authorList>
    </citation>
    <scope>NUCLEOTIDE SEQUENCE</scope>
    <source>
        <strain evidence="12">CCMP3278</strain>
    </source>
</reference>
<comment type="subcellular location">
    <subcellularLocation>
        <location evidence="1">Plastid</location>
        <location evidence="1">Chloroplast thylakoid membrane</location>
        <topology evidence="1">Peripheral membrane protein</topology>
        <orientation evidence="1">Stromal side</orientation>
    </subcellularLocation>
</comment>
<evidence type="ECO:0000256" key="10">
    <source>
        <dbReference type="SAM" id="Coils"/>
    </source>
</evidence>
<feature type="domain" description="PBS-linker" evidence="11">
    <location>
        <begin position="53"/>
        <end position="232"/>
    </location>
</feature>
<dbReference type="EMBL" id="HBFP01007815">
    <property type="protein sequence ID" value="CAD8821211.1"/>
    <property type="molecule type" value="Transcribed_RNA"/>
</dbReference>
<evidence type="ECO:0000256" key="6">
    <source>
        <dbReference type="ARBA" id="ARBA00022738"/>
    </source>
</evidence>
<organism evidence="12">
    <name type="scientific">Timspurckia oligopyrenoides</name>
    <dbReference type="NCBI Taxonomy" id="708627"/>
    <lineage>
        <taxon>Eukaryota</taxon>
        <taxon>Rhodophyta</taxon>
        <taxon>Bangiophyceae</taxon>
        <taxon>Porphyridiales</taxon>
        <taxon>Porphyridiaceae</taxon>
        <taxon>Timspurckia</taxon>
    </lineage>
</organism>
<evidence type="ECO:0000256" key="3">
    <source>
        <dbReference type="ARBA" id="ARBA00022531"/>
    </source>
</evidence>
<dbReference type="GO" id="GO:0030089">
    <property type="term" value="C:phycobilisome"/>
    <property type="evidence" value="ECO:0007669"/>
    <property type="project" value="UniProtKB-UniRule"/>
</dbReference>